<dbReference type="InterPro" id="IPR011006">
    <property type="entry name" value="CheY-like_superfamily"/>
</dbReference>
<evidence type="ECO:0000256" key="3">
    <source>
        <dbReference type="ARBA" id="ARBA00022553"/>
    </source>
</evidence>
<reference evidence="10 11" key="1">
    <citation type="submission" date="2019-02" db="EMBL/GenBank/DDBJ databases">
        <authorList>
            <person name="Li Y."/>
        </authorList>
    </citation>
    <scope>NUCLEOTIDE SEQUENCE [LARGE SCALE GENOMIC DNA]</scope>
    <source>
        <strain evidence="10 11">30C10-4-7</strain>
    </source>
</reference>
<dbReference type="EMBL" id="SGIT01000002">
    <property type="protein sequence ID" value="RZF60123.1"/>
    <property type="molecule type" value="Genomic_DNA"/>
</dbReference>
<sequence length="706" mass="80650">MPTSKKTFLLRKVLIGAIIAIFAYLSTVFIYQYIAYQKVKERLDAAYAFGLKQSSTLYQLFSVYGEADNRFRQYTVDFDQETYNEYRTKLDTIKLYLDTLSNSPTGNISLQHSNADIQKRDLLAGEFAALKKIVNDLVFMAQDSLSALTQSQKVMPPRHVSTDAVMRKILNDTALNKVNVDTAVRKKQSLFNRVFNAKDDTLLNSAITQQFNTHQIEVLQRNVENLIVQNQTSYNRGMRTLQQNFAVMRQKERNLIQANYLLLNNLRTGVEKIQELERASIREAEAKDLELYQENIDQLRGQLIISLSVMLLMILFILYYQSKATTYEKKLEKEKDYAAKVAEEKTSVLANISHEVRSPINSLLGIIDILRKNGSKDTIQPEYLDSAAHEISVINSTVNDILNLSKLEVGALEVKNEYFSPYRLLLDIINLHTYQARKKGLSLKQQIDIDPKLEIYSSSFRIRQIVSNLISNAIKYTPKGEVSVKTYTKKVGSQDTLFVEVKDTGLGIAPEHQSQIFRQYYMTDNRSKTKGFGLGLYISKLLSEQLQGDITLNSTVGKGSTFTLSVPIKQLRLEDTASKVYTLADLPKDIQLVLVDDNRINILYLKHYFKDFPNVYTFEKAQDALTFIQQHPVDAVITDISMPEIDGWDVLREIRNNPEKEDVKVIAFTADTMHLEGEMKKSQTYVFDCILSKPLDEHQLVACIIA</sequence>
<dbReference type="Pfam" id="PF00072">
    <property type="entry name" value="Response_reg"/>
    <property type="match status" value="1"/>
</dbReference>
<dbReference type="InterPro" id="IPR005467">
    <property type="entry name" value="His_kinase_dom"/>
</dbReference>
<dbReference type="EC" id="2.7.13.3" evidence="2"/>
<name>A0A4Q6XJW7_9SPHI</name>
<dbReference type="PROSITE" id="PS50109">
    <property type="entry name" value="HIS_KIN"/>
    <property type="match status" value="1"/>
</dbReference>
<dbReference type="SUPFAM" id="SSF47384">
    <property type="entry name" value="Homodimeric domain of signal transducing histidine kinase"/>
    <property type="match status" value="1"/>
</dbReference>
<dbReference type="Pfam" id="PF00512">
    <property type="entry name" value="HisKA"/>
    <property type="match status" value="1"/>
</dbReference>
<accession>A0A4Q6XJW7</accession>
<dbReference type="InterPro" id="IPR036097">
    <property type="entry name" value="HisK_dim/P_sf"/>
</dbReference>
<dbReference type="PANTHER" id="PTHR43047:SF64">
    <property type="entry name" value="HISTIDINE KINASE CONTAINING CHEY-HOMOLOGOUS RECEIVER DOMAIN AND PAS DOMAIN-RELATED"/>
    <property type="match status" value="1"/>
</dbReference>
<evidence type="ECO:0000256" key="6">
    <source>
        <dbReference type="PROSITE-ProRule" id="PRU00169"/>
    </source>
</evidence>
<feature type="domain" description="Histidine kinase" evidence="8">
    <location>
        <begin position="351"/>
        <end position="570"/>
    </location>
</feature>
<dbReference type="PRINTS" id="PR00344">
    <property type="entry name" value="BCTRLSENSOR"/>
</dbReference>
<protein>
    <recommendedName>
        <fullName evidence="2">histidine kinase</fullName>
        <ecNumber evidence="2">2.7.13.3</ecNumber>
    </recommendedName>
</protein>
<evidence type="ECO:0000256" key="2">
    <source>
        <dbReference type="ARBA" id="ARBA00012438"/>
    </source>
</evidence>
<dbReference type="SMART" id="SM00387">
    <property type="entry name" value="HATPase_c"/>
    <property type="match status" value="1"/>
</dbReference>
<dbReference type="SUPFAM" id="SSF52172">
    <property type="entry name" value="CheY-like"/>
    <property type="match status" value="1"/>
</dbReference>
<keyword evidence="7" id="KW-0812">Transmembrane</keyword>
<feature type="transmembrane region" description="Helical" evidence="7">
    <location>
        <begin position="303"/>
        <end position="320"/>
    </location>
</feature>
<evidence type="ECO:0000313" key="10">
    <source>
        <dbReference type="EMBL" id="RZF60123.1"/>
    </source>
</evidence>
<dbReference type="PROSITE" id="PS50110">
    <property type="entry name" value="RESPONSE_REGULATORY"/>
    <property type="match status" value="1"/>
</dbReference>
<proteinExistence type="predicted"/>
<dbReference type="CDD" id="cd00082">
    <property type="entry name" value="HisKA"/>
    <property type="match status" value="1"/>
</dbReference>
<dbReference type="GO" id="GO:0000155">
    <property type="term" value="F:phosphorelay sensor kinase activity"/>
    <property type="evidence" value="ECO:0007669"/>
    <property type="project" value="InterPro"/>
</dbReference>
<dbReference type="InterPro" id="IPR003661">
    <property type="entry name" value="HisK_dim/P_dom"/>
</dbReference>
<dbReference type="Proteomes" id="UP000292855">
    <property type="component" value="Unassembled WGS sequence"/>
</dbReference>
<keyword evidence="5" id="KW-0418">Kinase</keyword>
<feature type="domain" description="Response regulatory" evidence="9">
    <location>
        <begin position="591"/>
        <end position="706"/>
    </location>
</feature>
<dbReference type="RefSeq" id="WP_130142041.1">
    <property type="nucleotide sequence ID" value="NZ_SGIT01000002.1"/>
</dbReference>
<organism evidence="10 11">
    <name type="scientific">Sphingobacterium corticibacterium</name>
    <dbReference type="NCBI Taxonomy" id="2484746"/>
    <lineage>
        <taxon>Bacteria</taxon>
        <taxon>Pseudomonadati</taxon>
        <taxon>Bacteroidota</taxon>
        <taxon>Sphingobacteriia</taxon>
        <taxon>Sphingobacteriales</taxon>
        <taxon>Sphingobacteriaceae</taxon>
        <taxon>Sphingobacterium</taxon>
    </lineage>
</organism>
<dbReference type="InterPro" id="IPR001789">
    <property type="entry name" value="Sig_transdc_resp-reg_receiver"/>
</dbReference>
<dbReference type="SUPFAM" id="SSF55874">
    <property type="entry name" value="ATPase domain of HSP90 chaperone/DNA topoisomerase II/histidine kinase"/>
    <property type="match status" value="1"/>
</dbReference>
<dbReference type="CDD" id="cd17546">
    <property type="entry name" value="REC_hyHK_CKI1_RcsC-like"/>
    <property type="match status" value="1"/>
</dbReference>
<feature type="modified residue" description="4-aspartylphosphate" evidence="6">
    <location>
        <position position="639"/>
    </location>
</feature>
<evidence type="ECO:0000256" key="4">
    <source>
        <dbReference type="ARBA" id="ARBA00022679"/>
    </source>
</evidence>
<dbReference type="Gene3D" id="1.10.287.130">
    <property type="match status" value="1"/>
</dbReference>
<keyword evidence="7" id="KW-0472">Membrane</keyword>
<feature type="transmembrane region" description="Helical" evidence="7">
    <location>
        <begin position="12"/>
        <end position="34"/>
    </location>
</feature>
<evidence type="ECO:0000259" key="9">
    <source>
        <dbReference type="PROSITE" id="PS50110"/>
    </source>
</evidence>
<evidence type="ECO:0000256" key="5">
    <source>
        <dbReference type="ARBA" id="ARBA00022777"/>
    </source>
</evidence>
<keyword evidence="3 6" id="KW-0597">Phosphoprotein</keyword>
<dbReference type="Pfam" id="PF02518">
    <property type="entry name" value="HATPase_c"/>
    <property type="match status" value="1"/>
</dbReference>
<dbReference type="InterPro" id="IPR004358">
    <property type="entry name" value="Sig_transdc_His_kin-like_C"/>
</dbReference>
<evidence type="ECO:0000259" key="8">
    <source>
        <dbReference type="PROSITE" id="PS50109"/>
    </source>
</evidence>
<dbReference type="OrthoDB" id="9797097at2"/>
<dbReference type="Gene3D" id="3.40.50.2300">
    <property type="match status" value="1"/>
</dbReference>
<evidence type="ECO:0000256" key="7">
    <source>
        <dbReference type="SAM" id="Phobius"/>
    </source>
</evidence>
<dbReference type="PANTHER" id="PTHR43047">
    <property type="entry name" value="TWO-COMPONENT HISTIDINE PROTEIN KINASE"/>
    <property type="match status" value="1"/>
</dbReference>
<keyword evidence="4" id="KW-0808">Transferase</keyword>
<evidence type="ECO:0000256" key="1">
    <source>
        <dbReference type="ARBA" id="ARBA00000085"/>
    </source>
</evidence>
<evidence type="ECO:0000313" key="11">
    <source>
        <dbReference type="Proteomes" id="UP000292855"/>
    </source>
</evidence>
<dbReference type="Gene3D" id="3.30.565.10">
    <property type="entry name" value="Histidine kinase-like ATPase, C-terminal domain"/>
    <property type="match status" value="1"/>
</dbReference>
<keyword evidence="11" id="KW-1185">Reference proteome</keyword>
<keyword evidence="7" id="KW-1133">Transmembrane helix</keyword>
<dbReference type="InterPro" id="IPR036890">
    <property type="entry name" value="HATPase_C_sf"/>
</dbReference>
<dbReference type="AlphaFoldDB" id="A0A4Q6XJW7"/>
<dbReference type="SMART" id="SM00388">
    <property type="entry name" value="HisKA"/>
    <property type="match status" value="1"/>
</dbReference>
<comment type="caution">
    <text evidence="10">The sequence shown here is derived from an EMBL/GenBank/DDBJ whole genome shotgun (WGS) entry which is preliminary data.</text>
</comment>
<dbReference type="SMART" id="SM00448">
    <property type="entry name" value="REC"/>
    <property type="match status" value="1"/>
</dbReference>
<gene>
    <name evidence="10" type="ORF">EWE74_13470</name>
</gene>
<comment type="catalytic activity">
    <reaction evidence="1">
        <text>ATP + protein L-histidine = ADP + protein N-phospho-L-histidine.</text>
        <dbReference type="EC" id="2.7.13.3"/>
    </reaction>
</comment>
<dbReference type="InterPro" id="IPR003594">
    <property type="entry name" value="HATPase_dom"/>
</dbReference>